<evidence type="ECO:0000313" key="8">
    <source>
        <dbReference type="Proteomes" id="UP001201262"/>
    </source>
</evidence>
<dbReference type="InterPro" id="IPR001227">
    <property type="entry name" value="Ac_transferase_dom_sf"/>
</dbReference>
<dbReference type="InterPro" id="IPR020807">
    <property type="entry name" value="PKS_DH"/>
</dbReference>
<dbReference type="PANTHER" id="PTHR43775">
    <property type="entry name" value="FATTY ACID SYNTHASE"/>
    <property type="match status" value="1"/>
</dbReference>
<name>A0AAD4KE44_9EURO</name>
<evidence type="ECO:0000259" key="6">
    <source>
        <dbReference type="PROSITE" id="PS52004"/>
    </source>
</evidence>
<dbReference type="InterPro" id="IPR050091">
    <property type="entry name" value="PKS_NRPS_Biosynth_Enz"/>
</dbReference>
<dbReference type="InterPro" id="IPR016035">
    <property type="entry name" value="Acyl_Trfase/lysoPLipase"/>
</dbReference>
<dbReference type="SUPFAM" id="SSF52151">
    <property type="entry name" value="FabD/lysophospholipase-like"/>
    <property type="match status" value="1"/>
</dbReference>
<dbReference type="InterPro" id="IPR018201">
    <property type="entry name" value="Ketoacyl_synth_AS"/>
</dbReference>
<dbReference type="InterPro" id="IPR029063">
    <property type="entry name" value="SAM-dependent_MTases_sf"/>
</dbReference>
<reference evidence="7" key="1">
    <citation type="submission" date="2021-12" db="EMBL/GenBank/DDBJ databases">
        <title>Convergent genome expansion in fungi linked to evolution of root-endophyte symbiosis.</title>
        <authorList>
            <consortium name="DOE Joint Genome Institute"/>
            <person name="Ke Y.-H."/>
            <person name="Bonito G."/>
            <person name="Liao H.-L."/>
            <person name="Looney B."/>
            <person name="Rojas-Flechas A."/>
            <person name="Nash J."/>
            <person name="Hameed K."/>
            <person name="Schadt C."/>
            <person name="Martin F."/>
            <person name="Crous P.W."/>
            <person name="Miettinen O."/>
            <person name="Magnuson J.K."/>
            <person name="Labbe J."/>
            <person name="Jacobson D."/>
            <person name="Doktycz M.J."/>
            <person name="Veneault-Fourrey C."/>
            <person name="Kuo A."/>
            <person name="Mondo S."/>
            <person name="Calhoun S."/>
            <person name="Riley R."/>
            <person name="Ohm R."/>
            <person name="LaButti K."/>
            <person name="Andreopoulos B."/>
            <person name="Pangilinan J."/>
            <person name="Nolan M."/>
            <person name="Tritt A."/>
            <person name="Clum A."/>
            <person name="Lipzen A."/>
            <person name="Daum C."/>
            <person name="Barry K."/>
            <person name="Grigoriev I.V."/>
            <person name="Vilgalys R."/>
        </authorList>
    </citation>
    <scope>NUCLEOTIDE SEQUENCE</scope>
    <source>
        <strain evidence="7">PMI_201</strain>
    </source>
</reference>
<dbReference type="Pfam" id="PF21089">
    <property type="entry name" value="PKS_DH_N"/>
    <property type="match status" value="1"/>
</dbReference>
<accession>A0AAD4KE44</accession>
<comment type="caution">
    <text evidence="7">The sequence shown here is derived from an EMBL/GenBank/DDBJ whole genome shotgun (WGS) entry which is preliminary data.</text>
</comment>
<keyword evidence="1" id="KW-0596">Phosphopantetheine</keyword>
<evidence type="ECO:0000256" key="3">
    <source>
        <dbReference type="ARBA" id="ARBA00022603"/>
    </source>
</evidence>
<keyword evidence="8" id="KW-1185">Reference proteome</keyword>
<dbReference type="GO" id="GO:0006633">
    <property type="term" value="P:fatty acid biosynthetic process"/>
    <property type="evidence" value="ECO:0007669"/>
    <property type="project" value="InterPro"/>
</dbReference>
<dbReference type="SUPFAM" id="SSF47336">
    <property type="entry name" value="ACP-like"/>
    <property type="match status" value="1"/>
</dbReference>
<dbReference type="SUPFAM" id="SSF53901">
    <property type="entry name" value="Thiolase-like"/>
    <property type="match status" value="1"/>
</dbReference>
<keyword evidence="3" id="KW-0489">Methyltransferase</keyword>
<dbReference type="Gene3D" id="3.40.47.10">
    <property type="match status" value="1"/>
</dbReference>
<keyword evidence="5" id="KW-0511">Multifunctional enzyme</keyword>
<dbReference type="GO" id="GO:0004315">
    <property type="term" value="F:3-oxoacyl-[acyl-carrier-protein] synthase activity"/>
    <property type="evidence" value="ECO:0007669"/>
    <property type="project" value="InterPro"/>
</dbReference>
<dbReference type="InterPro" id="IPR020841">
    <property type="entry name" value="PKS_Beta-ketoAc_synthase_dom"/>
</dbReference>
<dbReference type="InterPro" id="IPR006162">
    <property type="entry name" value="Ppantetheine_attach_site"/>
</dbReference>
<dbReference type="GO" id="GO:0004312">
    <property type="term" value="F:fatty acid synthase activity"/>
    <property type="evidence" value="ECO:0007669"/>
    <property type="project" value="TreeGrafter"/>
</dbReference>
<dbReference type="GO" id="GO:0032259">
    <property type="term" value="P:methylation"/>
    <property type="evidence" value="ECO:0007669"/>
    <property type="project" value="UniProtKB-KW"/>
</dbReference>
<evidence type="ECO:0000256" key="2">
    <source>
        <dbReference type="ARBA" id="ARBA00022553"/>
    </source>
</evidence>
<dbReference type="Pfam" id="PF00698">
    <property type="entry name" value="Acyl_transf_1"/>
    <property type="match status" value="1"/>
</dbReference>
<gene>
    <name evidence="7" type="ORF">BGW36DRAFT_421267</name>
</gene>
<dbReference type="SUPFAM" id="SSF51735">
    <property type="entry name" value="NAD(P)-binding Rossmann-fold domains"/>
    <property type="match status" value="1"/>
</dbReference>
<dbReference type="Proteomes" id="UP001201262">
    <property type="component" value="Unassembled WGS sequence"/>
</dbReference>
<evidence type="ECO:0000256" key="5">
    <source>
        <dbReference type="ARBA" id="ARBA00023268"/>
    </source>
</evidence>
<feature type="domain" description="Ketosynthase family 3 (KS3)" evidence="6">
    <location>
        <begin position="6"/>
        <end position="439"/>
    </location>
</feature>
<dbReference type="PROSITE" id="PS00012">
    <property type="entry name" value="PHOSPHOPANTETHEINE"/>
    <property type="match status" value="1"/>
</dbReference>
<dbReference type="Gene3D" id="3.10.129.110">
    <property type="entry name" value="Polyketide synthase dehydratase"/>
    <property type="match status" value="1"/>
</dbReference>
<dbReference type="PROSITE" id="PS52004">
    <property type="entry name" value="KS3_2"/>
    <property type="match status" value="1"/>
</dbReference>
<dbReference type="SMART" id="SM00822">
    <property type="entry name" value="PKS_KR"/>
    <property type="match status" value="1"/>
</dbReference>
<dbReference type="InterPro" id="IPR014030">
    <property type="entry name" value="Ketoacyl_synth_N"/>
</dbReference>
<dbReference type="SUPFAM" id="SSF55048">
    <property type="entry name" value="Probable ACP-binding domain of malonyl-CoA ACP transacylase"/>
    <property type="match status" value="1"/>
</dbReference>
<dbReference type="InterPro" id="IPR014031">
    <property type="entry name" value="Ketoacyl_synth_C"/>
</dbReference>
<dbReference type="SMART" id="SM00826">
    <property type="entry name" value="PKS_DH"/>
    <property type="match status" value="1"/>
</dbReference>
<dbReference type="InterPro" id="IPR014043">
    <property type="entry name" value="Acyl_transferase_dom"/>
</dbReference>
<dbReference type="InterPro" id="IPR042104">
    <property type="entry name" value="PKS_dehydratase_sf"/>
</dbReference>
<dbReference type="Gene3D" id="3.40.50.720">
    <property type="entry name" value="NAD(P)-binding Rossmann-like Domain"/>
    <property type="match status" value="1"/>
</dbReference>
<dbReference type="InterPro" id="IPR013217">
    <property type="entry name" value="Methyltransf_12"/>
</dbReference>
<dbReference type="RefSeq" id="XP_046065119.1">
    <property type="nucleotide sequence ID" value="XM_046219545.1"/>
</dbReference>
<dbReference type="GO" id="GO:0008168">
    <property type="term" value="F:methyltransferase activity"/>
    <property type="evidence" value="ECO:0007669"/>
    <property type="project" value="UniProtKB-KW"/>
</dbReference>
<dbReference type="CDD" id="cd00833">
    <property type="entry name" value="PKS"/>
    <property type="match status" value="1"/>
</dbReference>
<dbReference type="EMBL" id="JAJTJA010000020">
    <property type="protein sequence ID" value="KAH8688610.1"/>
    <property type="molecule type" value="Genomic_DNA"/>
</dbReference>
<dbReference type="SUPFAM" id="SSF53335">
    <property type="entry name" value="S-adenosyl-L-methionine-dependent methyltransferases"/>
    <property type="match status" value="1"/>
</dbReference>
<organism evidence="7 8">
    <name type="scientific">Talaromyces proteolyticus</name>
    <dbReference type="NCBI Taxonomy" id="1131652"/>
    <lineage>
        <taxon>Eukaryota</taxon>
        <taxon>Fungi</taxon>
        <taxon>Dikarya</taxon>
        <taxon>Ascomycota</taxon>
        <taxon>Pezizomycotina</taxon>
        <taxon>Eurotiomycetes</taxon>
        <taxon>Eurotiomycetidae</taxon>
        <taxon>Eurotiales</taxon>
        <taxon>Trichocomaceae</taxon>
        <taxon>Talaromyces</taxon>
        <taxon>Talaromyces sect. Bacilispori</taxon>
    </lineage>
</organism>
<evidence type="ECO:0000256" key="4">
    <source>
        <dbReference type="ARBA" id="ARBA00022679"/>
    </source>
</evidence>
<dbReference type="InterPro" id="IPR036736">
    <property type="entry name" value="ACP-like_sf"/>
</dbReference>
<dbReference type="Pfam" id="PF16197">
    <property type="entry name" value="KAsynt_C_assoc"/>
    <property type="match status" value="1"/>
</dbReference>
<dbReference type="InterPro" id="IPR013968">
    <property type="entry name" value="PKS_KR"/>
</dbReference>
<dbReference type="Gene3D" id="3.40.50.150">
    <property type="entry name" value="Vaccinia Virus protein VP39"/>
    <property type="match status" value="1"/>
</dbReference>
<dbReference type="InterPro" id="IPR049552">
    <property type="entry name" value="PKS_DH_N"/>
</dbReference>
<dbReference type="SMART" id="SM00827">
    <property type="entry name" value="PKS_AT"/>
    <property type="match status" value="1"/>
</dbReference>
<dbReference type="Pfam" id="PF08242">
    <property type="entry name" value="Methyltransf_12"/>
    <property type="match status" value="1"/>
</dbReference>
<dbReference type="CDD" id="cd02440">
    <property type="entry name" value="AdoMet_MTases"/>
    <property type="match status" value="1"/>
</dbReference>
<dbReference type="InterPro" id="IPR057326">
    <property type="entry name" value="KR_dom"/>
</dbReference>
<dbReference type="GO" id="GO:0044550">
    <property type="term" value="P:secondary metabolite biosynthetic process"/>
    <property type="evidence" value="ECO:0007669"/>
    <property type="project" value="TreeGrafter"/>
</dbReference>
<dbReference type="SMART" id="SM00825">
    <property type="entry name" value="PKS_KS"/>
    <property type="match status" value="1"/>
</dbReference>
<keyword evidence="4" id="KW-0808">Transferase</keyword>
<dbReference type="Gene3D" id="3.40.366.10">
    <property type="entry name" value="Malonyl-Coenzyme A Acyl Carrier Protein, domain 2"/>
    <property type="match status" value="1"/>
</dbReference>
<protein>
    <recommendedName>
        <fullName evidence="6">Ketosynthase family 3 (KS3) domain-containing protein</fullName>
    </recommendedName>
</protein>
<dbReference type="InterPro" id="IPR032821">
    <property type="entry name" value="PKS_assoc"/>
</dbReference>
<dbReference type="InterPro" id="IPR016039">
    <property type="entry name" value="Thiolase-like"/>
</dbReference>
<dbReference type="InterPro" id="IPR016036">
    <property type="entry name" value="Malonyl_transacylase_ACP-bd"/>
</dbReference>
<dbReference type="PANTHER" id="PTHR43775:SF20">
    <property type="entry name" value="HYBRID PKS-NRPS SYNTHETASE APDA"/>
    <property type="match status" value="1"/>
</dbReference>
<sequence>MMPIKNEPIAIIGTGCRFPGESTSPSKLWDLLKNPRDVLSIIPIDRFNPEGFYHVDGQHHATGNVKQSYLLSEDLRCFDAQFFNIKPIEAHSVDPQQRLLLETVYEAIDSAGLRLEQMDGTDTAVYVGLMCEDYSLHLRRDPNTVPTYLATGTARSIVSNRISYFFNWHGPSITIDTACSSSLVAVHEAVRSLRAGDCRVAIAAGANLIIAPEQYIAESKLNMLSPHSRSRMWDKDADGYARGDGVAAIVLKRLDAAIEDGDNIECIVRETGVNQDGRTNGITVPNAQAQISLIQETYRKAGLDPLSQTDRCQFFEAHGTGTPTGDPIEAEAIHKSFFSATSADDEKLFVGSIKTVCGHTEGTAGIAGIIKSTLALQHGIIPPNMLLTELHPNVKPFSDHLEIPMEPVPWPSADPVQPRRASVNSFGFGGTNAHAILESYESVLATGISSPVATPFTFSAASERSLSALISSYSTWLRSQNGSSTHLRNLSYTLHSRKSSLAVKAAFSATSIESLCLKLDQKNFTMKDVNGNGVGVRSSKSPPRILAIFTGQGAQWAGMAKDLILSSEFVKDRIESFEQILASLPDGDRPNWSITDAILATAEKSQLNLAEKSQPVCTVVQVILVDLLRSAGIPFHAVVGHSSGEIGAAYAAGFLSAEDAIKIAYYRGFHAKLAGASNGRPGAMMAVGTTFEDAEEMCLLEDYEGRLCVAASNSSASVTLSGDADAIEATKAIFEDEKKFARILKVDTAYHSHHMTACSEPYMKSLQECDIKPSPGYSCRWFSSVQNGNPIEDASGLDASYWRDNMVYPVLFREALERALADEGSFDLVIEVGPHPALQGPAQQTFQDALGKQLPYSGLLRRGTNDLEAISDALGFVWMHHGHQAVDFSGYEALLFGPKLQRPALLKNLPSYPWDHDRKFWFETRMSRMHRIRSEPIHELLGTREFDSAEELRWQLLWLYGHQLQGQILFPAAAYASTAIEAAQILSQDQEIIVIEPITFDDEESSVEILIVLSNSPESDTLTLTVGAPNLLDVPTDVFYNFLAKVGLGYTGLFRDKSGHGSRLLSSFLAMCHPGDGTIRGLHVPKRIHRIRKLADGSIGLTPKLHADNTRQHALIQIEGLEISPLASTATESYRHIFSTIEWNLASPNGEIAAAVYYLLNLTKRLLNFADYVISGEWLLMENFKDDNVIQNLPGAVHGETSMLEHMMEDGSPLGMMDSSGYMANMVQQIIGAGTGGMTTHIFDRVDAFHSYTYTDISSGFFEQAQQKFAKWPNHSSRLTFQSLDIEKDIESQGFTPHSYDLVVAGAVLHATASLDNTLENVHRLLKPGGYLLMLEPTRIEEGSLRLGFVFGALPGWWLGVNDDRLLSPCITSQEWDPILKTAGFTGVDTVTPTVNLLVNPSYVIAAQALDDRVATLRHPLESSPKMLNDTLIILGGVSGQLKSLALSLIALLNPWYDSVVHCTSVEELAQHDLTSRRHLLSITDLDTPIFQSLSDAKVQSIKGLFEKTSIALWVTQGCRAASPYSNMSVGFGRTLVHEMSHLRLQYWDLEPAKAPNSEALATAFLRLRIMNEWAANPEVPLLYSIEPEMSHQNGNAVIPRLRHMQTANDRSVSTPIALRSSTSGYSLVEILGQHHLNQPRSVNLVCIQVSHSTLMSIRLPTGSFFLVIGTLESSNMKVIALADKQASLVHVHPKLYCPINVASGTEGSLLLLMIGEFIIHILSRNNGKLAILHEPEPALAVACSQSASNLGMRLTFTSSVRPTDGEWLHLHPFICDRDLRRDLPSEASCVVDFTSPDDSSDLFDRITAVMPTTCRFLKSANHIFDVNATLQDGTELELANLLQIVTLRATSATLLRAPPVRSVTLSQLPETSAAAYPPTTVIDWVSTPKIPVKVDRIDNAIIFAPDKTYILFGLTSDLAQSLAQWMVQHGARYIVLTSRNPKIDPTWLARMRAMRATVRVYANDITCRPALETLCQEISRTLPEIKGVVHGAMVLIDTVVANLTMELVEEQMKPKVDGSRFLDEIFRDQNLDFFILLSSLMAVWGNHGQSVYTAANLFMTALAEQRRQRGQAASILYMGTLIGSGYLAHKASRAAVEWQEKVGNQPISDRDIHVAFAEAILAGIPESTAGVEVIVGEREVEMKPGSQSQWLENPKFGHYTKRQQRVEVYNGVGNATISTRDKLQEATSTEEAHDILKDAFTSKLATMLQLDDGESGREQLVHLGAYELGIDSLVAVALRSWFFAELDIDMPVFRILGGATMAGLLTSALEKLPPDMAPNLARQPVQIPDTVKLENS</sequence>
<dbReference type="Pfam" id="PF02801">
    <property type="entry name" value="Ketoacyl-synt_C"/>
    <property type="match status" value="1"/>
</dbReference>
<dbReference type="PROSITE" id="PS00606">
    <property type="entry name" value="KS3_1"/>
    <property type="match status" value="1"/>
</dbReference>
<proteinExistence type="predicted"/>
<dbReference type="Pfam" id="PF08659">
    <property type="entry name" value="KR"/>
    <property type="match status" value="1"/>
</dbReference>
<dbReference type="Pfam" id="PF00109">
    <property type="entry name" value="ketoacyl-synt"/>
    <property type="match status" value="1"/>
</dbReference>
<dbReference type="FunFam" id="3.40.47.10:FF:000019">
    <property type="entry name" value="Polyketide synthase type I"/>
    <property type="match status" value="1"/>
</dbReference>
<dbReference type="GeneID" id="70249832"/>
<evidence type="ECO:0000313" key="7">
    <source>
        <dbReference type="EMBL" id="KAH8688610.1"/>
    </source>
</evidence>
<keyword evidence="2" id="KW-0597">Phosphoprotein</keyword>
<evidence type="ECO:0000256" key="1">
    <source>
        <dbReference type="ARBA" id="ARBA00022450"/>
    </source>
</evidence>
<dbReference type="InterPro" id="IPR036291">
    <property type="entry name" value="NAD(P)-bd_dom_sf"/>
</dbReference>